<dbReference type="EMBL" id="CP034338">
    <property type="protein sequence ID" value="AZL66727.1"/>
    <property type="molecule type" value="Genomic_DNA"/>
</dbReference>
<dbReference type="OrthoDB" id="5471061at2"/>
<gene>
    <name evidence="2" type="primary">tssJ</name>
    <name evidence="2" type="ORF">EJA05_02770</name>
</gene>
<dbReference type="InterPro" id="IPR038706">
    <property type="entry name" value="Type_VI_SciN-like_sf"/>
</dbReference>
<protein>
    <submittedName>
        <fullName evidence="2">Type VI secretion system lipoprotein TssJ</fullName>
    </submittedName>
</protein>
<dbReference type="AlphaFoldDB" id="A0A3Q8TYG4"/>
<proteinExistence type="predicted"/>
<dbReference type="PANTHER" id="PTHR37625:SF4">
    <property type="entry name" value="OUTER MEMBRANE LIPOPROTEIN"/>
    <property type="match status" value="1"/>
</dbReference>
<evidence type="ECO:0000313" key="3">
    <source>
        <dbReference type="Proteomes" id="UP000268230"/>
    </source>
</evidence>
<accession>A0A3Q8TYG4</accession>
<dbReference type="NCBIfam" id="TIGR03352">
    <property type="entry name" value="VI_chp_3"/>
    <property type="match status" value="1"/>
</dbReference>
<organism evidence="2 3">
    <name type="scientific">Pseudomonas entomophila</name>
    <dbReference type="NCBI Taxonomy" id="312306"/>
    <lineage>
        <taxon>Bacteria</taxon>
        <taxon>Pseudomonadati</taxon>
        <taxon>Pseudomonadota</taxon>
        <taxon>Gammaproteobacteria</taxon>
        <taxon>Pseudomonadales</taxon>
        <taxon>Pseudomonadaceae</taxon>
        <taxon>Pseudomonas</taxon>
    </lineage>
</organism>
<feature type="chain" id="PRO_5018521964" evidence="1">
    <location>
        <begin position="23"/>
        <end position="168"/>
    </location>
</feature>
<keyword evidence="1" id="KW-0732">Signal</keyword>
<keyword evidence="2" id="KW-0449">Lipoprotein</keyword>
<dbReference type="InterPro" id="IPR017734">
    <property type="entry name" value="T6SS_SciN"/>
</dbReference>
<sequence length="168" mass="18799">MTRITRTMLRATWALATLSWLAGCSALSPYSHMTKLDLTLTATDQLNLDINGRPSPVVVRLYELKHPVAFESTDFFTLYQRPKEALSQDMVATEEHELRPGETLSLKLSIDPDSRFVGVMAAYRDLDQAQWRRVQAIRAGERVTANLYLDQAGIHNGVPAVAQAGDQR</sequence>
<dbReference type="Proteomes" id="UP000268230">
    <property type="component" value="Chromosome"/>
</dbReference>
<name>A0A3Q8TYG4_9PSED</name>
<feature type="signal peptide" evidence="1">
    <location>
        <begin position="1"/>
        <end position="22"/>
    </location>
</feature>
<reference evidence="2 3" key="1">
    <citation type="submission" date="2018-12" db="EMBL/GenBank/DDBJ databases">
        <authorList>
            <person name="Li S."/>
            <person name="Yang R."/>
            <person name="Chen G."/>
            <person name="Zou L."/>
            <person name="Zhang C."/>
            <person name="Chen Y."/>
            <person name="Liu Z."/>
            <person name="Li Y."/>
            <person name="Yan Y."/>
            <person name="Huang M."/>
            <person name="Chen T."/>
        </authorList>
    </citation>
    <scope>NUCLEOTIDE SEQUENCE [LARGE SCALE GENOMIC DNA]</scope>
    <source>
        <strain evidence="2 3">1257</strain>
    </source>
</reference>
<dbReference type="PROSITE" id="PS51257">
    <property type="entry name" value="PROKAR_LIPOPROTEIN"/>
    <property type="match status" value="1"/>
</dbReference>
<evidence type="ECO:0000256" key="1">
    <source>
        <dbReference type="SAM" id="SignalP"/>
    </source>
</evidence>
<dbReference type="Pfam" id="PF12790">
    <property type="entry name" value="T6SS-SciN"/>
    <property type="match status" value="1"/>
</dbReference>
<dbReference type="KEGG" id="pory:EJA05_02770"/>
<dbReference type="PANTHER" id="PTHR37625">
    <property type="entry name" value="OUTER MEMBRANE LIPOPROTEIN-RELATED"/>
    <property type="match status" value="1"/>
</dbReference>
<evidence type="ECO:0000313" key="2">
    <source>
        <dbReference type="EMBL" id="AZL66727.1"/>
    </source>
</evidence>
<dbReference type="Gene3D" id="2.60.40.4150">
    <property type="entry name" value="Type VI secretion system, lipoprotein SciN"/>
    <property type="match status" value="1"/>
</dbReference>